<keyword evidence="1" id="KW-1133">Transmembrane helix</keyword>
<proteinExistence type="predicted"/>
<evidence type="ECO:0000313" key="2">
    <source>
        <dbReference type="EMBL" id="KAG2304128.1"/>
    </source>
</evidence>
<comment type="caution">
    <text evidence="2">The sequence shown here is derived from an EMBL/GenBank/DDBJ whole genome shotgun (WGS) entry which is preliminary data.</text>
</comment>
<name>A0A8X7SDD4_BRACI</name>
<keyword evidence="1" id="KW-0812">Transmembrane</keyword>
<dbReference type="EMBL" id="JAAMPC010000007">
    <property type="protein sequence ID" value="KAG2304128.1"/>
    <property type="molecule type" value="Genomic_DNA"/>
</dbReference>
<gene>
    <name evidence="2" type="ORF">Bca52824_032779</name>
</gene>
<organism evidence="2 3">
    <name type="scientific">Brassica carinata</name>
    <name type="common">Ethiopian mustard</name>
    <name type="synonym">Abyssinian cabbage</name>
    <dbReference type="NCBI Taxonomy" id="52824"/>
    <lineage>
        <taxon>Eukaryota</taxon>
        <taxon>Viridiplantae</taxon>
        <taxon>Streptophyta</taxon>
        <taxon>Embryophyta</taxon>
        <taxon>Tracheophyta</taxon>
        <taxon>Spermatophyta</taxon>
        <taxon>Magnoliopsida</taxon>
        <taxon>eudicotyledons</taxon>
        <taxon>Gunneridae</taxon>
        <taxon>Pentapetalae</taxon>
        <taxon>rosids</taxon>
        <taxon>malvids</taxon>
        <taxon>Brassicales</taxon>
        <taxon>Brassicaceae</taxon>
        <taxon>Brassiceae</taxon>
        <taxon>Brassica</taxon>
    </lineage>
</organism>
<evidence type="ECO:0008006" key="4">
    <source>
        <dbReference type="Google" id="ProtNLM"/>
    </source>
</evidence>
<keyword evidence="1" id="KW-0472">Membrane</keyword>
<protein>
    <recommendedName>
        <fullName evidence="4">Transmembrane protein</fullName>
    </recommendedName>
</protein>
<evidence type="ECO:0000313" key="3">
    <source>
        <dbReference type="Proteomes" id="UP000886595"/>
    </source>
</evidence>
<evidence type="ECO:0000256" key="1">
    <source>
        <dbReference type="SAM" id="Phobius"/>
    </source>
</evidence>
<keyword evidence="3" id="KW-1185">Reference proteome</keyword>
<feature type="transmembrane region" description="Helical" evidence="1">
    <location>
        <begin position="79"/>
        <end position="98"/>
    </location>
</feature>
<dbReference type="AlphaFoldDB" id="A0A8X7SDD4"/>
<sequence>MQNHSFEVLELFGDVVGLSYLLSLCLDGFSNSEHFFWCAVCKTYPALMWVATSSIGFGEMDSSGFAVVLRSRLSSACSVIVFIEVLFGGFLVVLVWVPHPYSKDLSSVLGGVKFPSELVSVVRLSTGFFFVVCSGGDSSSRGFLDGLDIEEKGVATG</sequence>
<accession>A0A8X7SDD4</accession>
<reference evidence="2 3" key="1">
    <citation type="submission" date="2020-02" db="EMBL/GenBank/DDBJ databases">
        <authorList>
            <person name="Ma Q."/>
            <person name="Huang Y."/>
            <person name="Song X."/>
            <person name="Pei D."/>
        </authorList>
    </citation>
    <scope>NUCLEOTIDE SEQUENCE [LARGE SCALE GENOMIC DNA]</scope>
    <source>
        <strain evidence="2">Sxm20200214</strain>
        <tissue evidence="2">Leaf</tissue>
    </source>
</reference>
<dbReference type="Proteomes" id="UP000886595">
    <property type="component" value="Unassembled WGS sequence"/>
</dbReference>